<organism evidence="1 2">
    <name type="scientific">Hibiscus sabdariffa</name>
    <name type="common">roselle</name>
    <dbReference type="NCBI Taxonomy" id="183260"/>
    <lineage>
        <taxon>Eukaryota</taxon>
        <taxon>Viridiplantae</taxon>
        <taxon>Streptophyta</taxon>
        <taxon>Embryophyta</taxon>
        <taxon>Tracheophyta</taxon>
        <taxon>Spermatophyta</taxon>
        <taxon>Magnoliopsida</taxon>
        <taxon>eudicotyledons</taxon>
        <taxon>Gunneridae</taxon>
        <taxon>Pentapetalae</taxon>
        <taxon>rosids</taxon>
        <taxon>malvids</taxon>
        <taxon>Malvales</taxon>
        <taxon>Malvaceae</taxon>
        <taxon>Malvoideae</taxon>
        <taxon>Hibiscus</taxon>
    </lineage>
</organism>
<keyword evidence="2" id="KW-1185">Reference proteome</keyword>
<dbReference type="Proteomes" id="UP001472677">
    <property type="component" value="Unassembled WGS sequence"/>
</dbReference>
<gene>
    <name evidence="1" type="ORF">V6N12_049007</name>
</gene>
<comment type="caution">
    <text evidence="1">The sequence shown here is derived from an EMBL/GenBank/DDBJ whole genome shotgun (WGS) entry which is preliminary data.</text>
</comment>
<dbReference type="EMBL" id="JBBPBM010000013">
    <property type="protein sequence ID" value="KAK8561952.1"/>
    <property type="molecule type" value="Genomic_DNA"/>
</dbReference>
<protein>
    <submittedName>
        <fullName evidence="1">Uncharacterized protein</fullName>
    </submittedName>
</protein>
<evidence type="ECO:0000313" key="1">
    <source>
        <dbReference type="EMBL" id="KAK8561952.1"/>
    </source>
</evidence>
<sequence>MGKTFQLDPTVIGNSLGIEDVGIADEDSHTHLGTVNILDAHNRFLHLLITWFLRPSGGKLSTIRQVDVFWLNCFRQNNRPNLAQIIFIEIVDLVRDRHLASVQSFTYGTGLSRIFEKLKIDCSADLVVHNANLPHDVPPTNAEDVSQAPVAPIPRAFSFDPMIAYLDGKFASLVTYMDEGFDSINRRIQAIGTRQNSMEITLNAFRAKWRGHNLGPSVGDEED</sequence>
<name>A0ABR2EIY1_9ROSI</name>
<reference evidence="1 2" key="1">
    <citation type="journal article" date="2024" name="G3 (Bethesda)">
        <title>Genome assembly of Hibiscus sabdariffa L. provides insights into metabolisms of medicinal natural products.</title>
        <authorList>
            <person name="Kim T."/>
        </authorList>
    </citation>
    <scope>NUCLEOTIDE SEQUENCE [LARGE SCALE GENOMIC DNA]</scope>
    <source>
        <strain evidence="1">TK-2024</strain>
        <tissue evidence="1">Old leaves</tissue>
    </source>
</reference>
<proteinExistence type="predicted"/>
<evidence type="ECO:0000313" key="2">
    <source>
        <dbReference type="Proteomes" id="UP001472677"/>
    </source>
</evidence>
<accession>A0ABR2EIY1</accession>